<dbReference type="Gene3D" id="3.40.50.300">
    <property type="entry name" value="P-loop containing nucleotide triphosphate hydrolases"/>
    <property type="match status" value="1"/>
</dbReference>
<dbReference type="PROSITE" id="PS51419">
    <property type="entry name" value="RAB"/>
    <property type="match status" value="1"/>
</dbReference>
<dbReference type="Pfam" id="PF08477">
    <property type="entry name" value="Roc"/>
    <property type="match status" value="1"/>
</dbReference>
<keyword evidence="2" id="KW-0342">GTP-binding</keyword>
<dbReference type="PRINTS" id="PR00449">
    <property type="entry name" value="RASTRNSFRMNG"/>
</dbReference>
<dbReference type="PANTHER" id="PTHR24073">
    <property type="entry name" value="DRAB5-RELATED"/>
    <property type="match status" value="1"/>
</dbReference>
<sequence length="259" mass="29313">MNSNYDKVKIVVVGDSGVGKTSLVHLIAHQEVLKKPNWTIGCSVDVKLHEFKDGTPQHKTCFIEFFDIGGNLGHRSSAKMFLSGADGIILVHDLTNRKSQENLHQWIADVMEQNEKVSVGTSDYHYESKQSPGKKTTSKNSSFFYQDNSNLLPLIFVGTKLDQAQIVRNSNSFRNQSQIALMYRADEINLDCMQPNYLAPATSNSIKLAKFFDKVFENKFAITNLKSNYYSIQTEKPKTNDLFNTNINTNSRIYANKIK</sequence>
<name>A0A814F0S1_9BILA</name>
<dbReference type="InterPro" id="IPR027417">
    <property type="entry name" value="P-loop_NTPase"/>
</dbReference>
<accession>A0A814F0S1</accession>
<reference evidence="3" key="1">
    <citation type="submission" date="2021-02" db="EMBL/GenBank/DDBJ databases">
        <authorList>
            <person name="Nowell W R."/>
        </authorList>
    </citation>
    <scope>NUCLEOTIDE SEQUENCE</scope>
    <source>
        <strain evidence="3">Ploen Becks lab</strain>
    </source>
</reference>
<organism evidence="3 4">
    <name type="scientific">Brachionus calyciflorus</name>
    <dbReference type="NCBI Taxonomy" id="104777"/>
    <lineage>
        <taxon>Eukaryota</taxon>
        <taxon>Metazoa</taxon>
        <taxon>Spiralia</taxon>
        <taxon>Gnathifera</taxon>
        <taxon>Rotifera</taxon>
        <taxon>Eurotatoria</taxon>
        <taxon>Monogononta</taxon>
        <taxon>Pseudotrocha</taxon>
        <taxon>Ploima</taxon>
        <taxon>Brachionidae</taxon>
        <taxon>Brachionus</taxon>
    </lineage>
</organism>
<comment type="caution">
    <text evidence="3">The sequence shown here is derived from an EMBL/GenBank/DDBJ whole genome shotgun (WGS) entry which is preliminary data.</text>
</comment>
<evidence type="ECO:0000313" key="3">
    <source>
        <dbReference type="EMBL" id="CAF0973414.1"/>
    </source>
</evidence>
<dbReference type="SUPFAM" id="SSF52540">
    <property type="entry name" value="P-loop containing nucleoside triphosphate hydrolases"/>
    <property type="match status" value="1"/>
</dbReference>
<evidence type="ECO:0000256" key="1">
    <source>
        <dbReference type="ARBA" id="ARBA00022741"/>
    </source>
</evidence>
<gene>
    <name evidence="3" type="ORF">OXX778_LOCUS15038</name>
</gene>
<dbReference type="GO" id="GO:0005525">
    <property type="term" value="F:GTP binding"/>
    <property type="evidence" value="ECO:0007669"/>
    <property type="project" value="UniProtKB-KW"/>
</dbReference>
<evidence type="ECO:0000256" key="2">
    <source>
        <dbReference type="ARBA" id="ARBA00023134"/>
    </source>
</evidence>
<keyword evidence="4" id="KW-1185">Reference proteome</keyword>
<dbReference type="SMART" id="SM00175">
    <property type="entry name" value="RAB"/>
    <property type="match status" value="1"/>
</dbReference>
<evidence type="ECO:0008006" key="5">
    <source>
        <dbReference type="Google" id="ProtNLM"/>
    </source>
</evidence>
<keyword evidence="1" id="KW-0547">Nucleotide-binding</keyword>
<dbReference type="AlphaFoldDB" id="A0A814F0S1"/>
<dbReference type="EMBL" id="CAJNOC010003225">
    <property type="protein sequence ID" value="CAF0973414.1"/>
    <property type="molecule type" value="Genomic_DNA"/>
</dbReference>
<proteinExistence type="predicted"/>
<dbReference type="OrthoDB" id="5914890at2759"/>
<evidence type="ECO:0000313" key="4">
    <source>
        <dbReference type="Proteomes" id="UP000663879"/>
    </source>
</evidence>
<protein>
    <recommendedName>
        <fullName evidence="5">Rab-like protein 3</fullName>
    </recommendedName>
</protein>
<dbReference type="Proteomes" id="UP000663879">
    <property type="component" value="Unassembled WGS sequence"/>
</dbReference>